<dbReference type="Pfam" id="PF13607">
    <property type="entry name" value="Succ_CoA_lig"/>
    <property type="match status" value="1"/>
</dbReference>
<dbReference type="Gene3D" id="3.30.1490.20">
    <property type="entry name" value="ATP-grasp fold, A domain"/>
    <property type="match status" value="1"/>
</dbReference>
<dbReference type="InterPro" id="IPR036291">
    <property type="entry name" value="NAD(P)-bd_dom_sf"/>
</dbReference>
<keyword evidence="1" id="KW-0067">ATP-binding</keyword>
<dbReference type="PANTHER" id="PTHR42793">
    <property type="entry name" value="COA BINDING DOMAIN CONTAINING PROTEIN"/>
    <property type="match status" value="1"/>
</dbReference>
<organism evidence="3 4">
    <name type="scientific">Amycolatopsis xylanica</name>
    <dbReference type="NCBI Taxonomy" id="589385"/>
    <lineage>
        <taxon>Bacteria</taxon>
        <taxon>Bacillati</taxon>
        <taxon>Actinomycetota</taxon>
        <taxon>Actinomycetes</taxon>
        <taxon>Pseudonocardiales</taxon>
        <taxon>Pseudonocardiaceae</taxon>
        <taxon>Amycolatopsis</taxon>
    </lineage>
</organism>
<gene>
    <name evidence="3" type="ORF">SAMN05421504_101594</name>
</gene>
<dbReference type="InterPro" id="IPR016102">
    <property type="entry name" value="Succinyl-CoA_synth-like"/>
</dbReference>
<dbReference type="InterPro" id="IPR032875">
    <property type="entry name" value="Succ_CoA_lig_flav_dom"/>
</dbReference>
<dbReference type="Pfam" id="PF13380">
    <property type="entry name" value="CoA_binding_2"/>
    <property type="match status" value="1"/>
</dbReference>
<dbReference type="PANTHER" id="PTHR42793:SF4">
    <property type="entry name" value="BLL6376 PROTEIN"/>
    <property type="match status" value="1"/>
</dbReference>
<dbReference type="GO" id="GO:0046872">
    <property type="term" value="F:metal ion binding"/>
    <property type="evidence" value="ECO:0007669"/>
    <property type="project" value="InterPro"/>
</dbReference>
<dbReference type="PROSITE" id="PS50975">
    <property type="entry name" value="ATP_GRASP"/>
    <property type="match status" value="1"/>
</dbReference>
<dbReference type="InterPro" id="IPR013815">
    <property type="entry name" value="ATP_grasp_subdomain_1"/>
</dbReference>
<accession>A0A1H2TKH6</accession>
<dbReference type="OrthoDB" id="190266at2"/>
<dbReference type="RefSeq" id="WP_091286228.1">
    <property type="nucleotide sequence ID" value="NZ_FNON01000001.1"/>
</dbReference>
<dbReference type="Gene3D" id="3.40.50.720">
    <property type="entry name" value="NAD(P)-binding Rossmann-like Domain"/>
    <property type="match status" value="1"/>
</dbReference>
<proteinExistence type="predicted"/>
<reference evidence="3 4" key="1">
    <citation type="submission" date="2016-10" db="EMBL/GenBank/DDBJ databases">
        <authorList>
            <person name="de Groot N.N."/>
        </authorList>
    </citation>
    <scope>NUCLEOTIDE SEQUENCE [LARGE SCALE GENOMIC DNA]</scope>
    <source>
        <strain evidence="3 4">CPCC 202699</strain>
    </source>
</reference>
<dbReference type="Gene3D" id="3.30.470.20">
    <property type="entry name" value="ATP-grasp fold, B domain"/>
    <property type="match status" value="1"/>
</dbReference>
<dbReference type="Gene3D" id="3.40.50.261">
    <property type="entry name" value="Succinyl-CoA synthetase domains"/>
    <property type="match status" value="2"/>
</dbReference>
<name>A0A1H2TKH6_9PSEU</name>
<dbReference type="SUPFAM" id="SSF56059">
    <property type="entry name" value="Glutathione synthetase ATP-binding domain-like"/>
    <property type="match status" value="1"/>
</dbReference>
<dbReference type="Pfam" id="PF13549">
    <property type="entry name" value="ATP-grasp_5"/>
    <property type="match status" value="1"/>
</dbReference>
<evidence type="ECO:0000259" key="2">
    <source>
        <dbReference type="PROSITE" id="PS50975"/>
    </source>
</evidence>
<dbReference type="InterPro" id="IPR011761">
    <property type="entry name" value="ATP-grasp"/>
</dbReference>
<dbReference type="EMBL" id="FNON01000001">
    <property type="protein sequence ID" value="SDW44401.1"/>
    <property type="molecule type" value="Genomic_DNA"/>
</dbReference>
<dbReference type="GO" id="GO:0005524">
    <property type="term" value="F:ATP binding"/>
    <property type="evidence" value="ECO:0007669"/>
    <property type="project" value="UniProtKB-UniRule"/>
</dbReference>
<dbReference type="InterPro" id="IPR003781">
    <property type="entry name" value="CoA-bd"/>
</dbReference>
<evidence type="ECO:0000256" key="1">
    <source>
        <dbReference type="PROSITE-ProRule" id="PRU00409"/>
    </source>
</evidence>
<feature type="domain" description="ATP-grasp" evidence="2">
    <location>
        <begin position="482"/>
        <end position="681"/>
    </location>
</feature>
<dbReference type="SMART" id="SM00881">
    <property type="entry name" value="CoA_binding"/>
    <property type="match status" value="1"/>
</dbReference>
<dbReference type="SUPFAM" id="SSF52210">
    <property type="entry name" value="Succinyl-CoA synthetase domains"/>
    <property type="match status" value="2"/>
</dbReference>
<dbReference type="STRING" id="589385.SAMN05421504_101594"/>
<protein>
    <submittedName>
        <fullName evidence="3">Acetyl-CoA synthetase</fullName>
    </submittedName>
</protein>
<dbReference type="SUPFAM" id="SSF51735">
    <property type="entry name" value="NAD(P)-binding Rossmann-fold domains"/>
    <property type="match status" value="1"/>
</dbReference>
<evidence type="ECO:0000313" key="4">
    <source>
        <dbReference type="Proteomes" id="UP000199515"/>
    </source>
</evidence>
<evidence type="ECO:0000313" key="3">
    <source>
        <dbReference type="EMBL" id="SDW44401.1"/>
    </source>
</evidence>
<sequence>MGGVTRRNLRRLLAPRHIAVAGGAAAVEVIRQSKQIGFAGEIWPVHPERDEIAGVPCFPDVWALPEAPDATFVSVRARSTVDFVATLSQVDAGGVVCHASGFAETGARGSALQAELVEAAGDLAVIGPNCFGLLNYVDGVALWPDQHGGHRVERGVAILSQSGNVAHSLTMQRRSLPIAHVVTVGNSACTRIPELIDAMVDDDRVTAIGLYLEAIDDVQALARAATRSLRRGVPVVALKSGSSELGARTNLSHTSALSTSDDLCTALFERCGIARVHDLAGLAETLKFLHVHGPLPGGTIASASCSGGEAALVADLASARGLEMPDFPVAAREKLTVALGEKVGVANPLDYQTYIWGDAGRQLDCFSGLLSAGFDQHLLVLDYPRLDRCHGEDWHSTVDSFIAARAATGAPASVVSMLPEGIPEEVGAKLLEARIAPMQGMAECLDAIRAAREIGQVREQEPPFAGSEASGPVRQLDEWESKRALAEVGVPVPHGVVVDADEAPDAACELGFPVVLKAVSETLAHKTEAGAVKLDLRDAESVRIGAKYLRRLSSRLLVEQMATGVLAELIVGVRADPRFGLALTIGSGGTLVELIGDSVTLLLPARREDISAAVKKLRVYRLLTGFRSKPPADLAAVLDAVEAIAAYATSIKDTLAELDVNPLLVFARGVLAVDAVIRLRPDTGTALTP</sequence>
<keyword evidence="1" id="KW-0547">Nucleotide-binding</keyword>
<keyword evidence="4" id="KW-1185">Reference proteome</keyword>
<dbReference type="Proteomes" id="UP000199515">
    <property type="component" value="Unassembled WGS sequence"/>
</dbReference>
<dbReference type="AlphaFoldDB" id="A0A1H2TKH6"/>